<comment type="similarity">
    <text evidence="1">Belongs to the universal stress protein A family.</text>
</comment>
<dbReference type="Proteomes" id="UP000029221">
    <property type="component" value="Unassembled WGS sequence"/>
</dbReference>
<sequence length="279" mass="30950">MKSILIPVDFSKESEKALQVGARVAHKINAKLLLCHMAGIEELVINQNQAQAVQHNIFQLKLAEKQFSEFTDKEYLEGLVVEPVLQKELKFESIGEFASDVDASLIVMGTHGASGFKEVISGSNTEKVVRSSQVPVLVVKENDLNFNPEKIVLASNFDEEVIPAYKKVLEIAEMFESKVELIYVNLPGSNFKSTNEMDEILLNFFTKLNHPEPLSAIKKVNRIADYSIEEGIMSYAQLSQVDVIAIPTHGRTGVSRLLKGSVSEDIANHSILPVLTLKL</sequence>
<dbReference type="STRING" id="319236.BST91_07770"/>
<proteinExistence type="inferred from homology"/>
<evidence type="ECO:0000259" key="2">
    <source>
        <dbReference type="Pfam" id="PF00582"/>
    </source>
</evidence>
<dbReference type="CDD" id="cd00293">
    <property type="entry name" value="USP-like"/>
    <property type="match status" value="2"/>
</dbReference>
<evidence type="ECO:0000313" key="4">
    <source>
        <dbReference type="Proteomes" id="UP000029221"/>
    </source>
</evidence>
<dbReference type="EMBL" id="BBML01000002">
    <property type="protein sequence ID" value="GAK96510.1"/>
    <property type="molecule type" value="Genomic_DNA"/>
</dbReference>
<dbReference type="PANTHER" id="PTHR46268:SF6">
    <property type="entry name" value="UNIVERSAL STRESS PROTEIN UP12"/>
    <property type="match status" value="1"/>
</dbReference>
<dbReference type="eggNOG" id="COG0589">
    <property type="taxonomic scope" value="Bacteria"/>
</dbReference>
<gene>
    <name evidence="3" type="ORF">JCM19294_2023</name>
</gene>
<reference evidence="3" key="1">
    <citation type="journal article" date="2014" name="Genome Announc.">
        <title>Draft Genome Sequences of Marine Flavobacterium Nonlabens Strains NR17, NR24, NR27, NR32, NR33, and Ara13.</title>
        <authorList>
            <person name="Nakanishi M."/>
            <person name="Meirelles P."/>
            <person name="Suzuki R."/>
            <person name="Takatani N."/>
            <person name="Mino S."/>
            <person name="Suda W."/>
            <person name="Oshima K."/>
            <person name="Hattori M."/>
            <person name="Ohkuma M."/>
            <person name="Hosokawa M."/>
            <person name="Miyashita K."/>
            <person name="Thompson F.L."/>
            <person name="Niwa A."/>
            <person name="Sawabe T."/>
            <person name="Sawabe T."/>
        </authorList>
    </citation>
    <scope>NUCLEOTIDE SEQUENCE [LARGE SCALE GENOMIC DNA]</scope>
    <source>
        <strain evidence="3">JCM 19294</strain>
    </source>
</reference>
<dbReference type="InterPro" id="IPR014729">
    <property type="entry name" value="Rossmann-like_a/b/a_fold"/>
</dbReference>
<name>A0A090Q0I3_9FLAO</name>
<dbReference type="PANTHER" id="PTHR46268">
    <property type="entry name" value="STRESS RESPONSE PROTEIN NHAX"/>
    <property type="match status" value="1"/>
</dbReference>
<dbReference type="SUPFAM" id="SSF52402">
    <property type="entry name" value="Adenine nucleotide alpha hydrolases-like"/>
    <property type="match status" value="2"/>
</dbReference>
<protein>
    <submittedName>
        <fullName evidence="3">UspA protein</fullName>
    </submittedName>
</protein>
<evidence type="ECO:0000313" key="3">
    <source>
        <dbReference type="EMBL" id="GAK96510.1"/>
    </source>
</evidence>
<dbReference type="PRINTS" id="PR01438">
    <property type="entry name" value="UNVRSLSTRESS"/>
</dbReference>
<comment type="caution">
    <text evidence="3">The sequence shown here is derived from an EMBL/GenBank/DDBJ whole genome shotgun (WGS) entry which is preliminary data.</text>
</comment>
<accession>A0A090Q0I3</accession>
<keyword evidence="4" id="KW-1185">Reference proteome</keyword>
<feature type="domain" description="UspA" evidence="2">
    <location>
        <begin position="1"/>
        <end position="140"/>
    </location>
</feature>
<dbReference type="InterPro" id="IPR006016">
    <property type="entry name" value="UspA"/>
</dbReference>
<dbReference type="RefSeq" id="WP_042277831.1">
    <property type="nucleotide sequence ID" value="NZ_BBML01000002.1"/>
</dbReference>
<organism evidence="3 4">
    <name type="scientific">Nonlabens tegetincola</name>
    <dbReference type="NCBI Taxonomy" id="323273"/>
    <lineage>
        <taxon>Bacteria</taxon>
        <taxon>Pseudomonadati</taxon>
        <taxon>Bacteroidota</taxon>
        <taxon>Flavobacteriia</taxon>
        <taxon>Flavobacteriales</taxon>
        <taxon>Flavobacteriaceae</taxon>
        <taxon>Nonlabens</taxon>
    </lineage>
</organism>
<dbReference type="InterPro" id="IPR006015">
    <property type="entry name" value="Universal_stress_UspA"/>
</dbReference>
<dbReference type="Gene3D" id="3.40.50.620">
    <property type="entry name" value="HUPs"/>
    <property type="match status" value="2"/>
</dbReference>
<evidence type="ECO:0000256" key="1">
    <source>
        <dbReference type="ARBA" id="ARBA00008791"/>
    </source>
</evidence>
<dbReference type="AlphaFoldDB" id="A0A090Q0I3"/>
<feature type="domain" description="UspA" evidence="2">
    <location>
        <begin position="150"/>
        <end position="277"/>
    </location>
</feature>
<dbReference type="Pfam" id="PF00582">
    <property type="entry name" value="Usp"/>
    <property type="match status" value="2"/>
</dbReference>